<dbReference type="InterPro" id="IPR036305">
    <property type="entry name" value="RGS_sf"/>
</dbReference>
<evidence type="ECO:0000256" key="1">
    <source>
        <dbReference type="SAM" id="MobiDB-lite"/>
    </source>
</evidence>
<dbReference type="Pfam" id="PF00615">
    <property type="entry name" value="RGS"/>
    <property type="match status" value="1"/>
</dbReference>
<dbReference type="PANTHER" id="PTHR10845:SF259">
    <property type="entry name" value="RGS DOMAIN-CONTAINING PROTEIN-RELATED"/>
    <property type="match status" value="1"/>
</dbReference>
<evidence type="ECO:0000259" key="2">
    <source>
        <dbReference type="PROSITE" id="PS50132"/>
    </source>
</evidence>
<dbReference type="SUPFAM" id="SSF48097">
    <property type="entry name" value="Regulator of G-protein signaling, RGS"/>
    <property type="match status" value="1"/>
</dbReference>
<proteinExistence type="predicted"/>
<accession>A0ABM1BL83</accession>
<dbReference type="PROSITE" id="PS50132">
    <property type="entry name" value="RGS"/>
    <property type="match status" value="1"/>
</dbReference>
<dbReference type="PANTHER" id="PTHR10845">
    <property type="entry name" value="REGULATOR OF G PROTEIN SIGNALING"/>
    <property type="match status" value="1"/>
</dbReference>
<reference evidence="4" key="1">
    <citation type="submission" date="2025-08" db="UniProtKB">
        <authorList>
            <consortium name="RefSeq"/>
        </authorList>
    </citation>
    <scope>IDENTIFICATION</scope>
    <source>
        <tissue evidence="4">Muscle</tissue>
    </source>
</reference>
<feature type="region of interest" description="Disordered" evidence="1">
    <location>
        <begin position="86"/>
        <end position="134"/>
    </location>
</feature>
<name>A0ABM1BL83_LIMPO</name>
<dbReference type="InterPro" id="IPR044926">
    <property type="entry name" value="RGS_subdomain_2"/>
</dbReference>
<dbReference type="SMART" id="SM00315">
    <property type="entry name" value="RGS"/>
    <property type="match status" value="1"/>
</dbReference>
<dbReference type="PRINTS" id="PR01301">
    <property type="entry name" value="RGSPROTEIN"/>
</dbReference>
<evidence type="ECO:0000313" key="4">
    <source>
        <dbReference type="RefSeq" id="XP_013784245.1"/>
    </source>
</evidence>
<dbReference type="Gene3D" id="1.10.167.10">
    <property type="entry name" value="Regulator of G-protein Signalling 4, domain 2"/>
    <property type="match status" value="1"/>
</dbReference>
<sequence>MDRCQREFNDEQSPLGIFSREPCGPMRQKPERLIQKSGGNSIMEIVDSAWEESSPSWASSSTGNTPSYGSAGLAFEFGQKCNINTDYYTPEPTERPTASYQRKNEEVERRGSLSSDQLAEFDSQESGSDTPNDWICGVRAKVRKGSTDNYKHPGGTSMTASISKGTERISRLLRRTHSAGCSKDVPAHALFLREKPMVSEKEIDDKEVIVIGDSLTRAQDMKLKLGFLRRRHTESSIQSTVRPSPEEAEKWTESFHELMASKYGSALFRAFLSREFSEENIEFWLACEDFKKTKTNKLPSKARKIYNDFIAVQAPKEVNLDSTTRTTIMNSLSKPDHHSFDQAQRKVQGLMERDAYLRFFQSELYLELLQGSG</sequence>
<dbReference type="RefSeq" id="XP_013784245.1">
    <property type="nucleotide sequence ID" value="XM_013928791.2"/>
</dbReference>
<dbReference type="InterPro" id="IPR016137">
    <property type="entry name" value="RGS"/>
</dbReference>
<feature type="domain" description="RGS" evidence="2">
    <location>
        <begin position="254"/>
        <end position="369"/>
    </location>
</feature>
<feature type="region of interest" description="Disordered" evidence="1">
    <location>
        <begin position="1"/>
        <end position="38"/>
    </location>
</feature>
<dbReference type="Proteomes" id="UP000694941">
    <property type="component" value="Unplaced"/>
</dbReference>
<organism evidence="3 4">
    <name type="scientific">Limulus polyphemus</name>
    <name type="common">Atlantic horseshoe crab</name>
    <dbReference type="NCBI Taxonomy" id="6850"/>
    <lineage>
        <taxon>Eukaryota</taxon>
        <taxon>Metazoa</taxon>
        <taxon>Ecdysozoa</taxon>
        <taxon>Arthropoda</taxon>
        <taxon>Chelicerata</taxon>
        <taxon>Merostomata</taxon>
        <taxon>Xiphosura</taxon>
        <taxon>Limulidae</taxon>
        <taxon>Limulus</taxon>
    </lineage>
</organism>
<keyword evidence="3" id="KW-1185">Reference proteome</keyword>
<evidence type="ECO:0000313" key="3">
    <source>
        <dbReference type="Proteomes" id="UP000694941"/>
    </source>
</evidence>
<gene>
    <name evidence="4" type="primary">LOC106468374</name>
</gene>
<protein>
    <submittedName>
        <fullName evidence="4">Regulator of G-protein signaling 12-like</fullName>
    </submittedName>
</protein>
<dbReference type="GeneID" id="106468374"/>
<feature type="compositionally biased region" description="Basic and acidic residues" evidence="1">
    <location>
        <begin position="102"/>
        <end position="111"/>
    </location>
</feature>